<accession>A0A484BTW9</accession>
<dbReference type="AlphaFoldDB" id="A0A484BTW9"/>
<name>A0A484BTW9_DRONA</name>
<feature type="signal peptide" evidence="3">
    <location>
        <begin position="1"/>
        <end position="16"/>
    </location>
</feature>
<evidence type="ECO:0000313" key="5">
    <source>
        <dbReference type="Proteomes" id="UP000295192"/>
    </source>
</evidence>
<reference evidence="4 5" key="1">
    <citation type="journal article" date="2019" name="J. Hered.">
        <title>An Improved Genome Assembly for Drosophila navojoa, the Basal Species in the mojavensis Cluster.</title>
        <authorList>
            <person name="Vanderlinde T."/>
            <person name="Dupim E.G."/>
            <person name="Nazario-Yepiz N.O."/>
            <person name="Carvalho A.B."/>
        </authorList>
    </citation>
    <scope>NUCLEOTIDE SEQUENCE [LARGE SCALE GENOMIC DNA]</scope>
    <source>
        <strain evidence="4">Navoj_Jal97</strain>
        <tissue evidence="4">Whole organism</tissue>
    </source>
</reference>
<dbReference type="OrthoDB" id="6379191at2759"/>
<keyword evidence="1 2" id="KW-0193">Cuticle</keyword>
<evidence type="ECO:0000313" key="4">
    <source>
        <dbReference type="EMBL" id="TDG51520.1"/>
    </source>
</evidence>
<evidence type="ECO:0000256" key="1">
    <source>
        <dbReference type="ARBA" id="ARBA00022460"/>
    </source>
</evidence>
<dbReference type="Proteomes" id="UP000295192">
    <property type="component" value="Unassembled WGS sequence"/>
</dbReference>
<dbReference type="PROSITE" id="PS51155">
    <property type="entry name" value="CHIT_BIND_RR_2"/>
    <property type="match status" value="1"/>
</dbReference>
<dbReference type="InterPro" id="IPR000618">
    <property type="entry name" value="Insect_cuticle"/>
</dbReference>
<gene>
    <name evidence="4" type="ORF">AWZ03_001980</name>
</gene>
<dbReference type="OMA" id="AEHPYQP"/>
<dbReference type="STRING" id="7232.A0A484BTW9"/>
<proteinExistence type="predicted"/>
<keyword evidence="5" id="KW-1185">Reference proteome</keyword>
<keyword evidence="3" id="KW-0732">Signal</keyword>
<dbReference type="PROSITE" id="PS00233">
    <property type="entry name" value="CHIT_BIND_RR_1"/>
    <property type="match status" value="1"/>
</dbReference>
<dbReference type="KEGG" id="dnv:108654073"/>
<dbReference type="PRINTS" id="PR00947">
    <property type="entry name" value="CUTICLE"/>
</dbReference>
<dbReference type="EMBL" id="LSRL02000008">
    <property type="protein sequence ID" value="TDG51520.1"/>
    <property type="molecule type" value="Genomic_DNA"/>
</dbReference>
<dbReference type="InterPro" id="IPR050468">
    <property type="entry name" value="Cuticle_Struct_Prot"/>
</dbReference>
<feature type="chain" id="PRO_5019828044" evidence="3">
    <location>
        <begin position="17"/>
        <end position="126"/>
    </location>
</feature>
<evidence type="ECO:0000256" key="3">
    <source>
        <dbReference type="SAM" id="SignalP"/>
    </source>
</evidence>
<sequence>MKLILICALFVAVTCAEDQVDFITNESNVEYNGKFYYQYELLDGSKAIQNGELKKIGEDQYGEAVKGYFSFPGDDGQEYSISYTADENGYRPVGDHLPTPPPTPESVLKTLKYLAEHPYQPSEKQP</sequence>
<protein>
    <submittedName>
        <fullName evidence="4">Uncharacterized protein</fullName>
    </submittedName>
</protein>
<evidence type="ECO:0000256" key="2">
    <source>
        <dbReference type="PROSITE-ProRule" id="PRU00497"/>
    </source>
</evidence>
<dbReference type="InterPro" id="IPR031311">
    <property type="entry name" value="CHIT_BIND_RR_consensus"/>
</dbReference>
<dbReference type="GO" id="GO:0062129">
    <property type="term" value="C:chitin-based extracellular matrix"/>
    <property type="evidence" value="ECO:0007669"/>
    <property type="project" value="TreeGrafter"/>
</dbReference>
<comment type="caution">
    <text evidence="4">The sequence shown here is derived from an EMBL/GenBank/DDBJ whole genome shotgun (WGS) entry which is preliminary data.</text>
</comment>
<dbReference type="GO" id="GO:0008010">
    <property type="term" value="F:structural constituent of chitin-based larval cuticle"/>
    <property type="evidence" value="ECO:0007669"/>
    <property type="project" value="TreeGrafter"/>
</dbReference>
<dbReference type="PANTHER" id="PTHR10380">
    <property type="entry name" value="CUTICLE PROTEIN"/>
    <property type="match status" value="1"/>
</dbReference>
<organism evidence="4 5">
    <name type="scientific">Drosophila navojoa</name>
    <name type="common">Fruit fly</name>
    <dbReference type="NCBI Taxonomy" id="7232"/>
    <lineage>
        <taxon>Eukaryota</taxon>
        <taxon>Metazoa</taxon>
        <taxon>Ecdysozoa</taxon>
        <taxon>Arthropoda</taxon>
        <taxon>Hexapoda</taxon>
        <taxon>Insecta</taxon>
        <taxon>Pterygota</taxon>
        <taxon>Neoptera</taxon>
        <taxon>Endopterygota</taxon>
        <taxon>Diptera</taxon>
        <taxon>Brachycera</taxon>
        <taxon>Muscomorpha</taxon>
        <taxon>Ephydroidea</taxon>
        <taxon>Drosophilidae</taxon>
        <taxon>Drosophila</taxon>
    </lineage>
</organism>
<dbReference type="Pfam" id="PF00379">
    <property type="entry name" value="Chitin_bind_4"/>
    <property type="match status" value="1"/>
</dbReference>
<dbReference type="PANTHER" id="PTHR10380:SF229">
    <property type="entry name" value="CUTICULAR PROTEIN 49AF, ISOFORM A"/>
    <property type="match status" value="1"/>
</dbReference>